<reference evidence="2" key="1">
    <citation type="submission" date="2022-11" db="EMBL/GenBank/DDBJ databases">
        <title>Centuries of genome instability and evolution in soft-shell clam transmissible cancer (bioRxiv).</title>
        <authorList>
            <person name="Hart S.F.M."/>
            <person name="Yonemitsu M.A."/>
            <person name="Giersch R.M."/>
            <person name="Beal B.F."/>
            <person name="Arriagada G."/>
            <person name="Davis B.W."/>
            <person name="Ostrander E.A."/>
            <person name="Goff S.P."/>
            <person name="Metzger M.J."/>
        </authorList>
    </citation>
    <scope>NUCLEOTIDE SEQUENCE</scope>
    <source>
        <strain evidence="2">MELC-2E11</strain>
        <tissue evidence="2">Siphon/mantle</tissue>
    </source>
</reference>
<keyword evidence="3" id="KW-1185">Reference proteome</keyword>
<feature type="domain" description="C2H2-type" evidence="1">
    <location>
        <begin position="216"/>
        <end position="238"/>
    </location>
</feature>
<dbReference type="EMBL" id="CP111016">
    <property type="protein sequence ID" value="WAR05985.1"/>
    <property type="molecule type" value="Genomic_DNA"/>
</dbReference>
<name>A0ABY7E7Y9_MYAAR</name>
<proteinExistence type="predicted"/>
<dbReference type="PROSITE" id="PS00028">
    <property type="entry name" value="ZINC_FINGER_C2H2_1"/>
    <property type="match status" value="1"/>
</dbReference>
<sequence>MEQHHKHNAKKVGNTGESTDLMWVVMNSVAYASFSYVKEIRQLLKNRNAGKPGITRDVDIHVVVPSDKLTLERLSFDLWNTVCLCVCVPCKHNVKVWTAFRSTELSTDGSVRVSPEVNGKGNNTSGMMPIIIPTVVSIAMDIPLPVISNMNSIPLPVSNMNNIPLPVSQKPADIPLPIVSLSPMPAEKPVVSPGTSEKKIRVSLEHLKPSGDELLCRSCVMKFSKQLDYDTHLQSEAHQQVSRPVNISIEEIALKTKAPSKRKMFVISCQGQGFCSQAYLEELSGLQLTADKIKDGVLDFKKQEQNC</sequence>
<evidence type="ECO:0000313" key="3">
    <source>
        <dbReference type="Proteomes" id="UP001164746"/>
    </source>
</evidence>
<evidence type="ECO:0000259" key="1">
    <source>
        <dbReference type="PROSITE" id="PS00028"/>
    </source>
</evidence>
<accession>A0ABY7E7Y9</accession>
<protein>
    <recommendedName>
        <fullName evidence="1">C2H2-type domain-containing protein</fullName>
    </recommendedName>
</protein>
<organism evidence="2 3">
    <name type="scientific">Mya arenaria</name>
    <name type="common">Soft-shell clam</name>
    <dbReference type="NCBI Taxonomy" id="6604"/>
    <lineage>
        <taxon>Eukaryota</taxon>
        <taxon>Metazoa</taxon>
        <taxon>Spiralia</taxon>
        <taxon>Lophotrochozoa</taxon>
        <taxon>Mollusca</taxon>
        <taxon>Bivalvia</taxon>
        <taxon>Autobranchia</taxon>
        <taxon>Heteroconchia</taxon>
        <taxon>Euheterodonta</taxon>
        <taxon>Imparidentia</taxon>
        <taxon>Neoheterodontei</taxon>
        <taxon>Myida</taxon>
        <taxon>Myoidea</taxon>
        <taxon>Myidae</taxon>
        <taxon>Mya</taxon>
    </lineage>
</organism>
<evidence type="ECO:0000313" key="2">
    <source>
        <dbReference type="EMBL" id="WAR05985.1"/>
    </source>
</evidence>
<dbReference type="Proteomes" id="UP001164746">
    <property type="component" value="Chromosome 5"/>
</dbReference>
<gene>
    <name evidence="2" type="ORF">MAR_021354</name>
</gene>
<dbReference type="InterPro" id="IPR013087">
    <property type="entry name" value="Znf_C2H2_type"/>
</dbReference>